<dbReference type="InterPro" id="IPR003812">
    <property type="entry name" value="Fido"/>
</dbReference>
<dbReference type="PANTHER" id="PTHR13504">
    <property type="entry name" value="FIDO DOMAIN-CONTAINING PROTEIN DDB_G0283145"/>
    <property type="match status" value="1"/>
</dbReference>
<name>A0ABT5YFV8_9GAMM</name>
<dbReference type="Gene3D" id="1.10.3290.10">
    <property type="entry name" value="Fido-like domain"/>
    <property type="match status" value="1"/>
</dbReference>
<dbReference type="InterPro" id="IPR040198">
    <property type="entry name" value="Fido_containing"/>
</dbReference>
<accession>A0ABT5YFV8</accession>
<dbReference type="PANTHER" id="PTHR13504:SF38">
    <property type="entry name" value="FIDO DOMAIN-CONTAINING PROTEIN"/>
    <property type="match status" value="1"/>
</dbReference>
<dbReference type="InterPro" id="IPR036597">
    <property type="entry name" value="Fido-like_dom_sf"/>
</dbReference>
<evidence type="ECO:0000313" key="3">
    <source>
        <dbReference type="Proteomes" id="UP001143391"/>
    </source>
</evidence>
<reference evidence="2" key="1">
    <citation type="submission" date="2022-07" db="EMBL/GenBank/DDBJ databases">
        <title>Marinobacter iranensis a new bacterium isolate from a hipersaline lake in Iran.</title>
        <authorList>
            <person name="Mohammad A.M.A."/>
            <person name="Cristina S.-P."/>
            <person name="Antonio V."/>
        </authorList>
    </citation>
    <scope>NUCLEOTIDE SEQUENCE</scope>
    <source>
        <strain evidence="2">71-i</strain>
    </source>
</reference>
<keyword evidence="3" id="KW-1185">Reference proteome</keyword>
<proteinExistence type="predicted"/>
<organism evidence="2 3">
    <name type="scientific">Marinobacter iranensis</name>
    <dbReference type="NCBI Taxonomy" id="2962607"/>
    <lineage>
        <taxon>Bacteria</taxon>
        <taxon>Pseudomonadati</taxon>
        <taxon>Pseudomonadota</taxon>
        <taxon>Gammaproteobacteria</taxon>
        <taxon>Pseudomonadales</taxon>
        <taxon>Marinobacteraceae</taxon>
        <taxon>Marinobacter</taxon>
    </lineage>
</organism>
<feature type="domain" description="Fido" evidence="1">
    <location>
        <begin position="138"/>
        <end position="308"/>
    </location>
</feature>
<dbReference type="PROSITE" id="PS51459">
    <property type="entry name" value="FIDO"/>
    <property type="match status" value="1"/>
</dbReference>
<protein>
    <submittedName>
        <fullName evidence="2">Fic family protein</fullName>
    </submittedName>
</protein>
<comment type="caution">
    <text evidence="2">The sequence shown here is derived from an EMBL/GenBank/DDBJ whole genome shotgun (WGS) entry which is preliminary data.</text>
</comment>
<dbReference type="Pfam" id="PF02661">
    <property type="entry name" value="Fic"/>
    <property type="match status" value="1"/>
</dbReference>
<dbReference type="EMBL" id="JANCMW010000018">
    <property type="protein sequence ID" value="MDF0752586.1"/>
    <property type="molecule type" value="Genomic_DNA"/>
</dbReference>
<dbReference type="Proteomes" id="UP001143391">
    <property type="component" value="Unassembled WGS sequence"/>
</dbReference>
<evidence type="ECO:0000313" key="2">
    <source>
        <dbReference type="EMBL" id="MDF0752586.1"/>
    </source>
</evidence>
<sequence>MPDKYPDKLPDRNSESLHELRYQMTSWMSAAPFAPNEKSCTEEGLLDLASILNRKAAQVSGQLEPETADTLRRHMAVINSYYSNLIEGNRTLPHQIREAQRGNFEDDPVARDKQIESLAHIDVQAWIASEDRSLEEVISVDFIKELHRRFYRDLPSDLKKVELDETGEVVWVEGGKFRDRGVKVGRHIPPDAEHLEQLMTQFCNEYKSVRHQGDRRLIAIAAAHHRFLWIHPFLDGNGRVVRLWTDAAFRAAGLESVGVWCLSRGLAIYSEKYKSNLAQADAVQQGQTDGRGPLSELGLARFCHFVLDTSVDQVSYISELLNLKSMKRRIEDFVASRDDLKPASTWVLYQAFIQGSISRSDALTLTGERDERTARRLLKKLRDQGLLVDADPKDSRSPLLWSVPEHAEPVYFPKLSPQ</sequence>
<dbReference type="RefSeq" id="WP_275710051.1">
    <property type="nucleotide sequence ID" value="NZ_JANCMW010000018.1"/>
</dbReference>
<gene>
    <name evidence="2" type="ORF">NLU14_20370</name>
</gene>
<dbReference type="SUPFAM" id="SSF140931">
    <property type="entry name" value="Fic-like"/>
    <property type="match status" value="1"/>
</dbReference>
<evidence type="ECO:0000259" key="1">
    <source>
        <dbReference type="PROSITE" id="PS51459"/>
    </source>
</evidence>